<gene>
    <name evidence="2" type="ORF">SAMN05421803_101171</name>
</gene>
<evidence type="ECO:0000313" key="2">
    <source>
        <dbReference type="EMBL" id="SHI42008.1"/>
    </source>
</evidence>
<name>A0A1M6B0B0_9ACTN</name>
<organism evidence="2 3">
    <name type="scientific">Nocardiopsis flavescens</name>
    <dbReference type="NCBI Taxonomy" id="758803"/>
    <lineage>
        <taxon>Bacteria</taxon>
        <taxon>Bacillati</taxon>
        <taxon>Actinomycetota</taxon>
        <taxon>Actinomycetes</taxon>
        <taxon>Streptosporangiales</taxon>
        <taxon>Nocardiopsidaceae</taxon>
        <taxon>Nocardiopsis</taxon>
    </lineage>
</organism>
<proteinExistence type="predicted"/>
<keyword evidence="1" id="KW-0732">Signal</keyword>
<reference evidence="2 3" key="1">
    <citation type="submission" date="2016-11" db="EMBL/GenBank/DDBJ databases">
        <authorList>
            <person name="Jaros S."/>
            <person name="Januszkiewicz K."/>
            <person name="Wedrychowicz H."/>
        </authorList>
    </citation>
    <scope>NUCLEOTIDE SEQUENCE [LARGE SCALE GENOMIC DNA]</scope>
    <source>
        <strain evidence="2 3">CGMCC 4.5723</strain>
    </source>
</reference>
<protein>
    <submittedName>
        <fullName evidence="2">Uncharacterized protein</fullName>
    </submittedName>
</protein>
<evidence type="ECO:0000256" key="1">
    <source>
        <dbReference type="SAM" id="SignalP"/>
    </source>
</evidence>
<dbReference type="AlphaFoldDB" id="A0A1M6B0B0"/>
<feature type="chain" id="PRO_5012703035" evidence="1">
    <location>
        <begin position="26"/>
        <end position="42"/>
    </location>
</feature>
<dbReference type="EMBL" id="FQZK01000001">
    <property type="protein sequence ID" value="SHI42008.1"/>
    <property type="molecule type" value="Genomic_DNA"/>
</dbReference>
<evidence type="ECO:0000313" key="3">
    <source>
        <dbReference type="Proteomes" id="UP000184452"/>
    </source>
</evidence>
<sequence length="42" mass="4202">MIRRLLATAALAAFAALALGAPAHAGDHFAGGVVTQDANIWA</sequence>
<dbReference type="Proteomes" id="UP000184452">
    <property type="component" value="Unassembled WGS sequence"/>
</dbReference>
<dbReference type="RefSeq" id="WP_281256315.1">
    <property type="nucleotide sequence ID" value="NZ_FQZK01000001.1"/>
</dbReference>
<feature type="signal peptide" evidence="1">
    <location>
        <begin position="1"/>
        <end position="25"/>
    </location>
</feature>
<accession>A0A1M6B0B0</accession>
<keyword evidence="3" id="KW-1185">Reference proteome</keyword>